<name>A0ABS6WTL3_9HYPH</name>
<feature type="site" description="Interaction with DNA" evidence="1">
    <location>
        <position position="85"/>
    </location>
</feature>
<keyword evidence="1" id="KW-0472">Membrane</keyword>
<dbReference type="Pfam" id="PF00521">
    <property type="entry name" value="DNA_topoisoIV"/>
    <property type="match status" value="1"/>
</dbReference>
<dbReference type="PANTHER" id="PTHR43493:SF1">
    <property type="entry name" value="DNA TOPOISOMERASE 4 SUBUNIT A"/>
    <property type="match status" value="1"/>
</dbReference>
<dbReference type="InterPro" id="IPR006691">
    <property type="entry name" value="GyrA/parC_rep"/>
</dbReference>
<gene>
    <name evidence="1 4" type="primary">parC</name>
    <name evidence="4" type="ORF">KY465_15840</name>
</gene>
<evidence type="ECO:0000256" key="2">
    <source>
        <dbReference type="PROSITE-ProRule" id="PRU01384"/>
    </source>
</evidence>
<dbReference type="EMBL" id="JAHWQX010000004">
    <property type="protein sequence ID" value="MBW3098757.1"/>
    <property type="molecule type" value="Genomic_DNA"/>
</dbReference>
<comment type="subunit">
    <text evidence="1">Heterotetramer composed of ParC and ParE.</text>
</comment>
<feature type="domain" description="Topo IIA-type catalytic" evidence="3">
    <location>
        <begin position="41"/>
        <end position="505"/>
    </location>
</feature>
<evidence type="ECO:0000259" key="3">
    <source>
        <dbReference type="PROSITE" id="PS52040"/>
    </source>
</evidence>
<feature type="site" description="Transition state stabilizer" evidence="1">
    <location>
        <position position="128"/>
    </location>
</feature>
<comment type="subcellular location">
    <subcellularLocation>
        <location evidence="1">Cell membrane</location>
        <topology evidence="1">Peripheral membrane protein</topology>
    </subcellularLocation>
</comment>
<comment type="caution">
    <text evidence="4">The sequence shown here is derived from an EMBL/GenBank/DDBJ whole genome shotgun (WGS) entry which is preliminary data.</text>
</comment>
<comment type="catalytic activity">
    <reaction evidence="1 2">
        <text>ATP-dependent breakage, passage and rejoining of double-stranded DNA.</text>
        <dbReference type="EC" id="5.6.2.2"/>
    </reaction>
</comment>
<dbReference type="Pfam" id="PF03989">
    <property type="entry name" value="DNA_gyraseA_C"/>
    <property type="match status" value="3"/>
</dbReference>
<dbReference type="PROSITE" id="PS52040">
    <property type="entry name" value="TOPO_IIA"/>
    <property type="match status" value="1"/>
</dbReference>
<feature type="site" description="Interaction with DNA" evidence="1">
    <location>
        <position position="49"/>
    </location>
</feature>
<dbReference type="Proteomes" id="UP001430804">
    <property type="component" value="Unassembled WGS sequence"/>
</dbReference>
<keyword evidence="5" id="KW-1185">Reference proteome</keyword>
<protein>
    <recommendedName>
        <fullName evidence="1">DNA topoisomerase 4 subunit A</fullName>
        <ecNumber evidence="1">5.6.2.2</ecNumber>
    </recommendedName>
    <alternativeName>
        <fullName evidence="1">Topoisomerase IV subunit A</fullName>
    </alternativeName>
</protein>
<comment type="function">
    <text evidence="1">Topoisomerase IV is essential for chromosome segregation. It relaxes supercoiled DNA. Performs the decatenation events required during the replication of a circular DNA molecule.</text>
</comment>
<dbReference type="NCBIfam" id="TIGR01062">
    <property type="entry name" value="parC_Gneg"/>
    <property type="match status" value="1"/>
</dbReference>
<organism evidence="4 5">
    <name type="scientific">Pseudohoeflea coraliihabitans</name>
    <dbReference type="NCBI Taxonomy" id="2860393"/>
    <lineage>
        <taxon>Bacteria</taxon>
        <taxon>Pseudomonadati</taxon>
        <taxon>Pseudomonadota</taxon>
        <taxon>Alphaproteobacteria</taxon>
        <taxon>Hyphomicrobiales</taxon>
        <taxon>Rhizobiaceae</taxon>
        <taxon>Pseudohoeflea</taxon>
    </lineage>
</organism>
<keyword evidence="1 2" id="KW-0799">Topoisomerase</keyword>
<keyword evidence="1 2" id="KW-0238">DNA-binding</keyword>
<keyword evidence="1 2" id="KW-0413">Isomerase</keyword>
<dbReference type="NCBIfam" id="NF004044">
    <property type="entry name" value="PRK05561.1"/>
    <property type="match status" value="1"/>
</dbReference>
<feature type="site" description="Interaction with DNA" evidence="1">
    <location>
        <position position="87"/>
    </location>
</feature>
<dbReference type="InterPro" id="IPR005742">
    <property type="entry name" value="TopoIV_A_Gneg"/>
</dbReference>
<dbReference type="InterPro" id="IPR050220">
    <property type="entry name" value="Type_II_DNA_Topoisomerases"/>
</dbReference>
<reference evidence="4" key="1">
    <citation type="submission" date="2021-07" db="EMBL/GenBank/DDBJ databases">
        <title>Pseudohoeflea marina sp. nov. a polyhydroxyalcanoate-producing bacterium.</title>
        <authorList>
            <person name="Zheng W."/>
            <person name="Yu S."/>
            <person name="Huang Y."/>
        </authorList>
    </citation>
    <scope>NUCLEOTIDE SEQUENCE</scope>
    <source>
        <strain evidence="4">DP4N28-3</strain>
    </source>
</reference>
<dbReference type="RefSeq" id="WP_219203073.1">
    <property type="nucleotide sequence ID" value="NZ_JAHWQX010000004.1"/>
</dbReference>
<evidence type="ECO:0000313" key="5">
    <source>
        <dbReference type="Proteomes" id="UP001430804"/>
    </source>
</evidence>
<evidence type="ECO:0000313" key="4">
    <source>
        <dbReference type="EMBL" id="MBW3098757.1"/>
    </source>
</evidence>
<dbReference type="CDD" id="cd00187">
    <property type="entry name" value="TOP4c"/>
    <property type="match status" value="1"/>
</dbReference>
<proteinExistence type="inferred from homology"/>
<dbReference type="HAMAP" id="MF_00936">
    <property type="entry name" value="ParC_type1"/>
    <property type="match status" value="1"/>
</dbReference>
<keyword evidence="1" id="KW-1003">Cell membrane</keyword>
<dbReference type="InterPro" id="IPR002205">
    <property type="entry name" value="Topo_IIA_dom_A"/>
</dbReference>
<evidence type="ECO:0000256" key="1">
    <source>
        <dbReference type="HAMAP-Rule" id="MF_00936"/>
    </source>
</evidence>
<sequence length="750" mass="83285">MGKSLMPPGGGDDDIEPVDLKRALEERYLAYALSTIMHRALPDVRDGLKPVHRRIVYAMRDMGLRSNGSFKKSAKIVGEVMGNFHPHGDQAIYDALVRLAQDFAVRYPLVNGQGNFGNIDGDNAAAMRYTESKMTAVAELLLDGIDEDAVDFRTTYDEEGQEPVVLPGAFPNLLANGATGIAVGMATSIPPHNAAELCDAAMHLIRKPDATVEELMEFVEGPDFPTGGVVIDDRASMLEAYRTGRGGFRVRARWETEDLGRGGYQIVITEMPYQVQKARLIEKVAELLIARRLPLLDDIRDESAEDVRLVLVPKNRTVDPVLLMESLFKLTELENRVPLNLNVLSRGRVPKVMALNEVLSEWLAHRREVLQRRSRHRLAAIERRLELLSGFLIAYLNLDEVIRIIREEDEPKIDLMRTFELNDVQAEAILNMRLRSLRKLEELEIRKEFEQLTEEKTGIEALLASESKQWSTVAWQIGNVRKTFAKETELGRRRTTFDAAPVADLEAIQQAMIEKEPITIVISEKGWIRGMKGHLAEFASLSFKDGDKLKLAFPAHTTDKLVIVTTGGKAYTIGADGLPGGRGHGEPLRLMVDMDNDQAVLTAFVHVPGRKLLLASTVGNGFIVAESDIVANTRKGKQVMNVRMPDETRLCIPVVGDHLAVVGQNRKLLIFPLEQLPEMTRGKGVRLQRYKDGGIADARCFALADGLSWTDSAGRVHSRAASELSEFIGDRAQAGRTVPKGFPRNGRFAG</sequence>
<feature type="active site" description="O-(5'-phospho-DNA)-tyrosine intermediate" evidence="1 2">
    <location>
        <position position="129"/>
    </location>
</feature>
<dbReference type="SMART" id="SM00434">
    <property type="entry name" value="TOP4c"/>
    <property type="match status" value="1"/>
</dbReference>
<dbReference type="EC" id="5.6.2.2" evidence="1"/>
<dbReference type="PANTHER" id="PTHR43493">
    <property type="entry name" value="DNA GYRASE/TOPOISOMERASE SUBUNIT A"/>
    <property type="match status" value="1"/>
</dbReference>
<accession>A0ABS6WTL3</accession>
<comment type="similarity">
    <text evidence="1">Belongs to the type II topoisomerase GyrA/ParC subunit family. ParC type 1 subfamily.</text>
</comment>